<dbReference type="HOGENOM" id="CLU_083466_2_2_3"/>
<dbReference type="Gene3D" id="3.10.490.10">
    <property type="entry name" value="Gamma-glutamyl cyclotransferase-like"/>
    <property type="match status" value="1"/>
</dbReference>
<dbReference type="STRING" id="292563.Cyast_1862"/>
<reference evidence="3" key="1">
    <citation type="journal article" date="2013" name="Proc. Natl. Acad. Sci. U.S.A.">
        <title>Improving the coverage of the cyanobacterial phylum using diversity-driven genome sequencing.</title>
        <authorList>
            <person name="Shih P.M."/>
            <person name="Wu D."/>
            <person name="Latifi A."/>
            <person name="Axen S.D."/>
            <person name="Fewer D.P."/>
            <person name="Talla E."/>
            <person name="Calteau A."/>
            <person name="Cai F."/>
            <person name="Tandeau de Marsac N."/>
            <person name="Rippka R."/>
            <person name="Herdman M."/>
            <person name="Sivonen K."/>
            <person name="Coursin T."/>
            <person name="Laurent T."/>
            <person name="Goodwin L."/>
            <person name="Nolan M."/>
            <person name="Davenport K.W."/>
            <person name="Han C.S."/>
            <person name="Rubin E.M."/>
            <person name="Eisen J.A."/>
            <person name="Woyke T."/>
            <person name="Gugger M."/>
            <person name="Kerfeld C.A."/>
        </authorList>
    </citation>
    <scope>NUCLEOTIDE SEQUENCE [LARGE SCALE GENOMIC DNA]</scope>
    <source>
        <strain evidence="3">ATCC 29140 / PCC 7202</strain>
    </source>
</reference>
<name>K9YMX7_CYASC</name>
<dbReference type="InterPro" id="IPR036568">
    <property type="entry name" value="GGCT-like_sf"/>
</dbReference>
<dbReference type="InterPro" id="IPR009288">
    <property type="entry name" value="AIG2-like_dom"/>
</dbReference>
<dbReference type="InterPro" id="IPR013024">
    <property type="entry name" value="GGCT-like"/>
</dbReference>
<accession>K9YMX7</accession>
<dbReference type="Proteomes" id="UP000010483">
    <property type="component" value="Chromosome"/>
</dbReference>
<dbReference type="SUPFAM" id="SSF110857">
    <property type="entry name" value="Gamma-glutamyl cyclotransferase-like"/>
    <property type="match status" value="1"/>
</dbReference>
<keyword evidence="3" id="KW-1185">Reference proteome</keyword>
<evidence type="ECO:0000259" key="1">
    <source>
        <dbReference type="Pfam" id="PF06094"/>
    </source>
</evidence>
<dbReference type="KEGG" id="csn:Cyast_1862"/>
<dbReference type="BioCyc" id="CSTA292563:G1353-1870-MONOMER"/>
<dbReference type="EMBL" id="CP003940">
    <property type="protein sequence ID" value="AFZ47817.1"/>
    <property type="molecule type" value="Genomic_DNA"/>
</dbReference>
<gene>
    <name evidence="2" type="ordered locus">Cyast_1862</name>
</gene>
<evidence type="ECO:0000313" key="2">
    <source>
        <dbReference type="EMBL" id="AFZ47817.1"/>
    </source>
</evidence>
<dbReference type="Pfam" id="PF06094">
    <property type="entry name" value="GGACT"/>
    <property type="match status" value="1"/>
</dbReference>
<proteinExistence type="predicted"/>
<protein>
    <submittedName>
        <fullName evidence="2">AIG2 family protein</fullName>
    </submittedName>
</protein>
<evidence type="ECO:0000313" key="3">
    <source>
        <dbReference type="Proteomes" id="UP000010483"/>
    </source>
</evidence>
<organism evidence="2 3">
    <name type="scientific">Cyanobacterium stanieri (strain ATCC 29140 / PCC 7202)</name>
    <dbReference type="NCBI Taxonomy" id="292563"/>
    <lineage>
        <taxon>Bacteria</taxon>
        <taxon>Bacillati</taxon>
        <taxon>Cyanobacteriota</taxon>
        <taxon>Cyanophyceae</taxon>
        <taxon>Oscillatoriophycideae</taxon>
        <taxon>Chroococcales</taxon>
        <taxon>Geminocystaceae</taxon>
        <taxon>Cyanobacterium</taxon>
    </lineage>
</organism>
<feature type="domain" description="Gamma-glutamylcyclotransferase AIG2-like" evidence="1">
    <location>
        <begin position="3"/>
        <end position="128"/>
    </location>
</feature>
<dbReference type="eggNOG" id="COG2105">
    <property type="taxonomic scope" value="Bacteria"/>
</dbReference>
<dbReference type="CDD" id="cd06661">
    <property type="entry name" value="GGCT_like"/>
    <property type="match status" value="1"/>
</dbReference>
<dbReference type="AlphaFoldDB" id="K9YMX7"/>
<sequence>MKVFVYGTLKPQEINYYLYCAGKTIKEQQCWTYGDIYSLSLGYPAMIKSKNKAQGYLLTFADSSPLAKLDQLEGYQENRESHLNEYQREKVTVYDHHNSPIDKAWTYFMTKQKIDYYQGILIPSGEWSKKFH</sequence>